<dbReference type="InterPro" id="IPR017938">
    <property type="entry name" value="Riboflavin_synthase-like_b-brl"/>
</dbReference>
<dbReference type="InterPro" id="IPR001433">
    <property type="entry name" value="OxRdtase_FAD/NAD-bd"/>
</dbReference>
<evidence type="ECO:0000259" key="9">
    <source>
        <dbReference type="PROSITE" id="PS51384"/>
    </source>
</evidence>
<dbReference type="Pfam" id="PF00111">
    <property type="entry name" value="Fer2"/>
    <property type="match status" value="1"/>
</dbReference>
<dbReference type="InterPro" id="IPR050415">
    <property type="entry name" value="MRET"/>
</dbReference>
<keyword evidence="6" id="KW-0408">Iron</keyword>
<dbReference type="PROSITE" id="PS51384">
    <property type="entry name" value="FAD_FR"/>
    <property type="match status" value="1"/>
</dbReference>
<dbReference type="Pfam" id="PF00175">
    <property type="entry name" value="NAD_binding_1"/>
    <property type="match status" value="1"/>
</dbReference>
<evidence type="ECO:0000256" key="4">
    <source>
        <dbReference type="ARBA" id="ARBA00022723"/>
    </source>
</evidence>
<dbReference type="InterPro" id="IPR012675">
    <property type="entry name" value="Beta-grasp_dom_sf"/>
</dbReference>
<evidence type="ECO:0000256" key="5">
    <source>
        <dbReference type="ARBA" id="ARBA00023002"/>
    </source>
</evidence>
<dbReference type="CDD" id="cd06185">
    <property type="entry name" value="PDR_like"/>
    <property type="match status" value="1"/>
</dbReference>
<evidence type="ECO:0000256" key="7">
    <source>
        <dbReference type="ARBA" id="ARBA00023014"/>
    </source>
</evidence>
<dbReference type="PRINTS" id="PR00409">
    <property type="entry name" value="PHDIOXRDTASE"/>
</dbReference>
<dbReference type="PANTHER" id="PTHR47354:SF1">
    <property type="entry name" value="CARNITINE MONOOXYGENASE REDUCTASE SUBUNIT"/>
    <property type="match status" value="1"/>
</dbReference>
<dbReference type="SUPFAM" id="SSF52343">
    <property type="entry name" value="Ferredoxin reductase-like, C-terminal NADP-linked domain"/>
    <property type="match status" value="1"/>
</dbReference>
<dbReference type="InterPro" id="IPR017927">
    <property type="entry name" value="FAD-bd_FR_type"/>
</dbReference>
<evidence type="ECO:0000313" key="11">
    <source>
        <dbReference type="Proteomes" id="UP001165368"/>
    </source>
</evidence>
<dbReference type="SUPFAM" id="SSF54292">
    <property type="entry name" value="2Fe-2S ferredoxin-like"/>
    <property type="match status" value="1"/>
</dbReference>
<keyword evidence="11" id="KW-1185">Reference proteome</keyword>
<reference evidence="10" key="1">
    <citation type="submission" date="2022-01" db="EMBL/GenBank/DDBJ databases">
        <authorList>
            <person name="Jo J.-H."/>
            <person name="Im W.-T."/>
        </authorList>
    </citation>
    <scope>NUCLEOTIDE SEQUENCE</scope>
    <source>
        <strain evidence="10">I2-34</strain>
    </source>
</reference>
<dbReference type="Gene3D" id="3.10.20.30">
    <property type="match status" value="1"/>
</dbReference>
<dbReference type="EMBL" id="JAKLTQ010000011">
    <property type="protein sequence ID" value="MCG2623181.1"/>
    <property type="molecule type" value="Genomic_DNA"/>
</dbReference>
<dbReference type="RefSeq" id="WP_237822229.1">
    <property type="nucleotide sequence ID" value="NZ_JAKLTQ010000011.1"/>
</dbReference>
<keyword evidence="3" id="KW-0001">2Fe-2S</keyword>
<comment type="cofactor">
    <cofactor evidence="1">
        <name>FAD</name>
        <dbReference type="ChEBI" id="CHEBI:57692"/>
    </cofactor>
</comment>
<evidence type="ECO:0000256" key="6">
    <source>
        <dbReference type="ARBA" id="ARBA00023004"/>
    </source>
</evidence>
<dbReference type="SUPFAM" id="SSF63380">
    <property type="entry name" value="Riboflavin synthase domain-like"/>
    <property type="match status" value="1"/>
</dbReference>
<keyword evidence="4" id="KW-0479">Metal-binding</keyword>
<keyword evidence="2" id="KW-0285">Flavoprotein</keyword>
<dbReference type="PANTHER" id="PTHR47354">
    <property type="entry name" value="NADH OXIDOREDUCTASE HCR"/>
    <property type="match status" value="1"/>
</dbReference>
<comment type="caution">
    <text evidence="10">The sequence shown here is derived from an EMBL/GenBank/DDBJ whole genome shotgun (WGS) entry which is preliminary data.</text>
</comment>
<organism evidence="10 11">
    <name type="scientific">Arthrobacter hankyongi</name>
    <dbReference type="NCBI Taxonomy" id="2904801"/>
    <lineage>
        <taxon>Bacteria</taxon>
        <taxon>Bacillati</taxon>
        <taxon>Actinomycetota</taxon>
        <taxon>Actinomycetes</taxon>
        <taxon>Micrococcales</taxon>
        <taxon>Micrococcaceae</taxon>
        <taxon>Arthrobacter</taxon>
    </lineage>
</organism>
<evidence type="ECO:0000313" key="10">
    <source>
        <dbReference type="EMBL" id="MCG2623181.1"/>
    </source>
</evidence>
<dbReference type="Gene3D" id="3.40.50.80">
    <property type="entry name" value="Nucleotide-binding domain of ferredoxin-NADP reductase (FNR) module"/>
    <property type="match status" value="1"/>
</dbReference>
<proteinExistence type="predicted"/>
<dbReference type="InterPro" id="IPR039261">
    <property type="entry name" value="FNR_nucleotide-bd"/>
</dbReference>
<evidence type="ECO:0000256" key="3">
    <source>
        <dbReference type="ARBA" id="ARBA00022714"/>
    </source>
</evidence>
<dbReference type="Gene3D" id="2.40.30.10">
    <property type="entry name" value="Translation factors"/>
    <property type="match status" value="1"/>
</dbReference>
<keyword evidence="7" id="KW-0411">Iron-sulfur</keyword>
<keyword evidence="5" id="KW-0560">Oxidoreductase</keyword>
<dbReference type="CDD" id="cd00207">
    <property type="entry name" value="fer2"/>
    <property type="match status" value="1"/>
</dbReference>
<dbReference type="PROSITE" id="PS51085">
    <property type="entry name" value="2FE2S_FER_2"/>
    <property type="match status" value="1"/>
</dbReference>
<dbReference type="InterPro" id="IPR001041">
    <property type="entry name" value="2Fe-2S_ferredoxin-type"/>
</dbReference>
<sequence>MTATAAATTETAMATIDVVIDQVETVADQVVSLVLRRLDGEPFQPWQPGAHVDVHLGGDLVRQYSLCSSPEELDHLRIGVLRVPDSRGGSQAVHELLPGSPLTISAPRNNFPMLDSRRYLFVAGGIGITPLIPMLEAAQRAGKDWRLVYGGRSRATMAFADRLLERYGPERIQIIAEDETGRMDLDAILGLPRAHMLVYACGPSGLLGAIEERCMGWPPGALHTERFVASSLGAGAASEAFEVELARTGTTVTVPTDKSILEAVEEVGIRVLSSCRGGLCGTCETQIISGEPEHRDSVLTEEDREAGEVMLVCVSRAAAGCPRLVLDL</sequence>
<dbReference type="Proteomes" id="UP001165368">
    <property type="component" value="Unassembled WGS sequence"/>
</dbReference>
<dbReference type="InterPro" id="IPR036010">
    <property type="entry name" value="2Fe-2S_ferredoxin-like_sf"/>
</dbReference>
<evidence type="ECO:0000256" key="2">
    <source>
        <dbReference type="ARBA" id="ARBA00022630"/>
    </source>
</evidence>
<protein>
    <submittedName>
        <fullName evidence="10">PDR/VanB family oxidoreductase</fullName>
    </submittedName>
</protein>
<feature type="domain" description="2Fe-2S ferredoxin-type" evidence="8">
    <location>
        <begin position="241"/>
        <end position="328"/>
    </location>
</feature>
<name>A0ABS9L9A3_9MICC</name>
<feature type="domain" description="FAD-binding FR-type" evidence="9">
    <location>
        <begin position="13"/>
        <end position="114"/>
    </location>
</feature>
<evidence type="ECO:0000259" key="8">
    <source>
        <dbReference type="PROSITE" id="PS51085"/>
    </source>
</evidence>
<accession>A0ABS9L9A3</accession>
<dbReference type="PROSITE" id="PS00197">
    <property type="entry name" value="2FE2S_FER_1"/>
    <property type="match status" value="1"/>
</dbReference>
<gene>
    <name evidence="10" type="ORF">LVY72_14880</name>
</gene>
<evidence type="ECO:0000256" key="1">
    <source>
        <dbReference type="ARBA" id="ARBA00001974"/>
    </source>
</evidence>
<dbReference type="InterPro" id="IPR006058">
    <property type="entry name" value="2Fe2S_fd_BS"/>
</dbReference>